<dbReference type="RefSeq" id="WP_142086140.1">
    <property type="nucleotide sequence ID" value="NZ_SZUV01000001.1"/>
</dbReference>
<keyword evidence="1" id="KW-0472">Membrane</keyword>
<accession>A0A543Q1Z0</accession>
<evidence type="ECO:0008006" key="4">
    <source>
        <dbReference type="Google" id="ProtNLM"/>
    </source>
</evidence>
<dbReference type="SUPFAM" id="SSF54523">
    <property type="entry name" value="Pili subunits"/>
    <property type="match status" value="1"/>
</dbReference>
<organism evidence="2 3">
    <name type="scientific">Acidithiobacillus thiooxidans ATCC 19377</name>
    <dbReference type="NCBI Taxonomy" id="637390"/>
    <lineage>
        <taxon>Bacteria</taxon>
        <taxon>Pseudomonadati</taxon>
        <taxon>Pseudomonadota</taxon>
        <taxon>Acidithiobacillia</taxon>
        <taxon>Acidithiobacillales</taxon>
        <taxon>Acidithiobacillaceae</taxon>
        <taxon>Acidithiobacillus</taxon>
    </lineage>
</organism>
<name>A0A543Q1Z0_ACITH</name>
<feature type="transmembrane region" description="Helical" evidence="1">
    <location>
        <begin position="44"/>
        <end position="67"/>
    </location>
</feature>
<dbReference type="AlphaFoldDB" id="A0A543Q1Z0"/>
<protein>
    <recommendedName>
        <fullName evidence="4">Type 4 secretion system PilS N-terminal domain-containing protein</fullName>
    </recommendedName>
</protein>
<reference evidence="2 3" key="1">
    <citation type="submission" date="2019-03" db="EMBL/GenBank/DDBJ databases">
        <title>New insights into Acidothiobacillus thiooxidans sulfur metabolism through coupled gene expression, solution geochemistry, microscopy and spectroscopy analyses.</title>
        <authorList>
            <person name="Camacho D."/>
            <person name="Frazao R."/>
            <person name="Fouillen A."/>
            <person name="Nanci A."/>
            <person name="Lang B.F."/>
            <person name="Apte S.C."/>
            <person name="Baron C."/>
            <person name="Warren L.A."/>
        </authorList>
    </citation>
    <scope>NUCLEOTIDE SEQUENCE [LARGE SCALE GENOMIC DNA]</scope>
    <source>
        <strain evidence="2 3">ATCC 19377</strain>
    </source>
</reference>
<dbReference type="Proteomes" id="UP000315403">
    <property type="component" value="Unassembled WGS sequence"/>
</dbReference>
<sequence length="225" mass="23457">MGQSACSDGVAASRLFRKNRSPHAARPLFLRTQWPVSAAAESGFSLIGMLAALVIAVIVMAAAVYYLNLSNTRGEAIYQTMNAIVRASQNFAQDTGCYPANVAALGTLGANGQAAGLMGCAPDEQQWDGPYLTQTNPRGKLTIPDSDSGMPGTTATITKGDWLSQNPEMAGRGKEEVAVMIGPVSASTRAEVCKRCNGCAEQGNNIPSTCFVTGDSVGKVFASVD</sequence>
<keyword evidence="1" id="KW-0812">Transmembrane</keyword>
<keyword evidence="1" id="KW-1133">Transmembrane helix</keyword>
<dbReference type="InterPro" id="IPR045584">
    <property type="entry name" value="Pilin-like"/>
</dbReference>
<evidence type="ECO:0000256" key="1">
    <source>
        <dbReference type="SAM" id="Phobius"/>
    </source>
</evidence>
<proteinExistence type="predicted"/>
<dbReference type="EMBL" id="SZUV01000001">
    <property type="protein sequence ID" value="TQN50290.1"/>
    <property type="molecule type" value="Genomic_DNA"/>
</dbReference>
<gene>
    <name evidence="2" type="ORF">DLNHIDIE_00143</name>
</gene>
<evidence type="ECO:0000313" key="2">
    <source>
        <dbReference type="EMBL" id="TQN50290.1"/>
    </source>
</evidence>
<evidence type="ECO:0000313" key="3">
    <source>
        <dbReference type="Proteomes" id="UP000315403"/>
    </source>
</evidence>
<comment type="caution">
    <text evidence="2">The sequence shown here is derived from an EMBL/GenBank/DDBJ whole genome shotgun (WGS) entry which is preliminary data.</text>
</comment>